<evidence type="ECO:0000313" key="2">
    <source>
        <dbReference type="EMBL" id="MEQ2249405.1"/>
    </source>
</evidence>
<dbReference type="Proteomes" id="UP001482620">
    <property type="component" value="Unassembled WGS sequence"/>
</dbReference>
<comment type="caution">
    <text evidence="2">The sequence shown here is derived from an EMBL/GenBank/DDBJ whole genome shotgun (WGS) entry which is preliminary data.</text>
</comment>
<reference evidence="2 3" key="1">
    <citation type="submission" date="2021-06" db="EMBL/GenBank/DDBJ databases">
        <authorList>
            <person name="Palmer J.M."/>
        </authorList>
    </citation>
    <scope>NUCLEOTIDE SEQUENCE [LARGE SCALE GENOMIC DNA]</scope>
    <source>
        <strain evidence="3">if_2019</strain>
        <tissue evidence="2">Muscle</tissue>
    </source>
</reference>
<feature type="signal peptide" evidence="1">
    <location>
        <begin position="1"/>
        <end position="24"/>
    </location>
</feature>
<proteinExistence type="predicted"/>
<evidence type="ECO:0008006" key="4">
    <source>
        <dbReference type="Google" id="ProtNLM"/>
    </source>
</evidence>
<dbReference type="EMBL" id="JAHRIQ010085126">
    <property type="protein sequence ID" value="MEQ2249405.1"/>
    <property type="molecule type" value="Genomic_DNA"/>
</dbReference>
<sequence length="66" mass="7702">MSALFLWLLHSLRNLFVLVTCVQLQSISRQLRQVPQARRVKRVMLEKWAILDFLGSLAYKGKSKCI</sequence>
<accession>A0ABV0UW57</accession>
<gene>
    <name evidence="2" type="ORF">ILYODFUR_028904</name>
</gene>
<protein>
    <recommendedName>
        <fullName evidence="4">Secreted protein</fullName>
    </recommendedName>
</protein>
<evidence type="ECO:0000313" key="3">
    <source>
        <dbReference type="Proteomes" id="UP001482620"/>
    </source>
</evidence>
<organism evidence="2 3">
    <name type="scientific">Ilyodon furcidens</name>
    <name type="common">goldbreast splitfin</name>
    <dbReference type="NCBI Taxonomy" id="33524"/>
    <lineage>
        <taxon>Eukaryota</taxon>
        <taxon>Metazoa</taxon>
        <taxon>Chordata</taxon>
        <taxon>Craniata</taxon>
        <taxon>Vertebrata</taxon>
        <taxon>Euteleostomi</taxon>
        <taxon>Actinopterygii</taxon>
        <taxon>Neopterygii</taxon>
        <taxon>Teleostei</taxon>
        <taxon>Neoteleostei</taxon>
        <taxon>Acanthomorphata</taxon>
        <taxon>Ovalentaria</taxon>
        <taxon>Atherinomorphae</taxon>
        <taxon>Cyprinodontiformes</taxon>
        <taxon>Goodeidae</taxon>
        <taxon>Ilyodon</taxon>
    </lineage>
</organism>
<keyword evidence="1" id="KW-0732">Signal</keyword>
<feature type="chain" id="PRO_5046003192" description="Secreted protein" evidence="1">
    <location>
        <begin position="25"/>
        <end position="66"/>
    </location>
</feature>
<evidence type="ECO:0000256" key="1">
    <source>
        <dbReference type="SAM" id="SignalP"/>
    </source>
</evidence>
<name>A0ABV0UW57_9TELE</name>
<keyword evidence="3" id="KW-1185">Reference proteome</keyword>